<name>A0ABV3CKF0_9ACTN</name>
<proteinExistence type="predicted"/>
<reference evidence="2 3" key="1">
    <citation type="submission" date="2024-06" db="EMBL/GenBank/DDBJ databases">
        <title>The Natural Products Discovery Center: Release of the First 8490 Sequenced Strains for Exploring Actinobacteria Biosynthetic Diversity.</title>
        <authorList>
            <person name="Kalkreuter E."/>
            <person name="Kautsar S.A."/>
            <person name="Yang D."/>
            <person name="Bader C.D."/>
            <person name="Teijaro C.N."/>
            <person name="Fluegel L."/>
            <person name="Davis C.M."/>
            <person name="Simpson J.R."/>
            <person name="Lauterbach L."/>
            <person name="Steele A.D."/>
            <person name="Gui C."/>
            <person name="Meng S."/>
            <person name="Li G."/>
            <person name="Viehrig K."/>
            <person name="Ye F."/>
            <person name="Su P."/>
            <person name="Kiefer A.F."/>
            <person name="Nichols A."/>
            <person name="Cepeda A.J."/>
            <person name="Yan W."/>
            <person name="Fan B."/>
            <person name="Jiang Y."/>
            <person name="Adhikari A."/>
            <person name="Zheng C.-J."/>
            <person name="Schuster L."/>
            <person name="Cowan T.M."/>
            <person name="Smanski M.J."/>
            <person name="Chevrette M.G."/>
            <person name="De Carvalho L.P.S."/>
            <person name="Shen B."/>
        </authorList>
    </citation>
    <scope>NUCLEOTIDE SEQUENCE [LARGE SCALE GENOMIC DNA]</scope>
    <source>
        <strain evidence="2 3">NPDC045974</strain>
    </source>
</reference>
<protein>
    <submittedName>
        <fullName evidence="2">Uncharacterized protein</fullName>
    </submittedName>
</protein>
<organism evidence="2 3">
    <name type="scientific">Streptomyces narbonensis</name>
    <dbReference type="NCBI Taxonomy" id="67333"/>
    <lineage>
        <taxon>Bacteria</taxon>
        <taxon>Bacillati</taxon>
        <taxon>Actinomycetota</taxon>
        <taxon>Actinomycetes</taxon>
        <taxon>Kitasatosporales</taxon>
        <taxon>Streptomycetaceae</taxon>
        <taxon>Streptomyces</taxon>
    </lineage>
</organism>
<dbReference type="EMBL" id="JBEZAE010000036">
    <property type="protein sequence ID" value="MEU7075269.1"/>
    <property type="molecule type" value="Genomic_DNA"/>
</dbReference>
<gene>
    <name evidence="2" type="ORF">AB0A88_34845</name>
</gene>
<dbReference type="RefSeq" id="WP_358475321.1">
    <property type="nucleotide sequence ID" value="NZ_JBEZAE010000036.1"/>
</dbReference>
<dbReference type="Proteomes" id="UP001551329">
    <property type="component" value="Unassembled WGS sequence"/>
</dbReference>
<comment type="caution">
    <text evidence="2">The sequence shown here is derived from an EMBL/GenBank/DDBJ whole genome shotgun (WGS) entry which is preliminary data.</text>
</comment>
<accession>A0ABV3CKF0</accession>
<keyword evidence="3" id="KW-1185">Reference proteome</keyword>
<sequence>MGSPPPEAVQAGEVRAPAPDVFDWDRKPGTVWFPVAHHEAGRADVTARAARAVEELAEYRQRHPKKARAR</sequence>
<feature type="region of interest" description="Disordered" evidence="1">
    <location>
        <begin position="1"/>
        <end position="21"/>
    </location>
</feature>
<evidence type="ECO:0000256" key="1">
    <source>
        <dbReference type="SAM" id="MobiDB-lite"/>
    </source>
</evidence>
<evidence type="ECO:0000313" key="2">
    <source>
        <dbReference type="EMBL" id="MEU7075269.1"/>
    </source>
</evidence>
<evidence type="ECO:0000313" key="3">
    <source>
        <dbReference type="Proteomes" id="UP001551329"/>
    </source>
</evidence>